<organism evidence="1 2">
    <name type="scientific">Vigna unguiculata</name>
    <name type="common">Cowpea</name>
    <dbReference type="NCBI Taxonomy" id="3917"/>
    <lineage>
        <taxon>Eukaryota</taxon>
        <taxon>Viridiplantae</taxon>
        <taxon>Streptophyta</taxon>
        <taxon>Embryophyta</taxon>
        <taxon>Tracheophyta</taxon>
        <taxon>Spermatophyta</taxon>
        <taxon>Magnoliopsida</taxon>
        <taxon>eudicotyledons</taxon>
        <taxon>Gunneridae</taxon>
        <taxon>Pentapetalae</taxon>
        <taxon>rosids</taxon>
        <taxon>fabids</taxon>
        <taxon>Fabales</taxon>
        <taxon>Fabaceae</taxon>
        <taxon>Papilionoideae</taxon>
        <taxon>50 kb inversion clade</taxon>
        <taxon>NPAAA clade</taxon>
        <taxon>indigoferoid/millettioid clade</taxon>
        <taxon>Phaseoleae</taxon>
        <taxon>Vigna</taxon>
    </lineage>
</organism>
<sequence length="90" mass="10355">MLISLEALAMAGASSIQVAMDIEEWELRDCEQNPPPHLLAEDYCNEEHFLNFIDHQEEVDKGGEKRKRKCIRSIKSRLRALVRACTRGSR</sequence>
<dbReference type="EMBL" id="CP039346">
    <property type="protein sequence ID" value="QCD84688.1"/>
    <property type="molecule type" value="Genomic_DNA"/>
</dbReference>
<evidence type="ECO:0000313" key="2">
    <source>
        <dbReference type="Proteomes" id="UP000501690"/>
    </source>
</evidence>
<gene>
    <name evidence="1" type="ORF">DEO72_LG2g5043</name>
</gene>
<protein>
    <submittedName>
        <fullName evidence="1">Uncharacterized protein</fullName>
    </submittedName>
</protein>
<keyword evidence="2" id="KW-1185">Reference proteome</keyword>
<dbReference type="AlphaFoldDB" id="A0A4D6L835"/>
<name>A0A4D6L835_VIGUN</name>
<proteinExistence type="predicted"/>
<accession>A0A4D6L835</accession>
<evidence type="ECO:0000313" key="1">
    <source>
        <dbReference type="EMBL" id="QCD84688.1"/>
    </source>
</evidence>
<dbReference type="Proteomes" id="UP000501690">
    <property type="component" value="Linkage Group LG2"/>
</dbReference>
<reference evidence="1 2" key="1">
    <citation type="submission" date="2019-04" db="EMBL/GenBank/DDBJ databases">
        <title>An improved genome assembly and genetic linkage map for asparagus bean, Vigna unguiculata ssp. sesquipedialis.</title>
        <authorList>
            <person name="Xia Q."/>
            <person name="Zhang R."/>
            <person name="Dong Y."/>
        </authorList>
    </citation>
    <scope>NUCLEOTIDE SEQUENCE [LARGE SCALE GENOMIC DNA]</scope>
    <source>
        <tissue evidence="1">Leaf</tissue>
    </source>
</reference>